<dbReference type="InterPro" id="IPR000015">
    <property type="entry name" value="Fimb_usher"/>
</dbReference>
<sequence length="843" mass="91554">MLKYKVQLFRRSVIASLLLTVLAGHTSTVWAGEKNVEFNTDVLDVQDRSHIDLSQFSRAGYVMPGTYTMAIQVNKSSLLEQPVQFIAPDNDPDGSEACLTTDIVTRLGLTTKSSKQLSWWHNGECLDPQSLPGMAVRGDLGNGALFISLPQAYLEYVSDNWDPPSRWDNGVAGMMFDYNINGQATRQKTSGEESDSKTLSGNGTAGLNMGAWRLRADWQGQMVQQSGNTSSNAQSLDWNRFYLYRALPSIRAKMTLGEDYLSSDMFDSFRFTGTSLVSSDSMLPPNLRGYAPEVTGIAKTNAKVTVSQQGRVLYETTVAAGPFRIQDLNNAVVGTLDVKVTEQDGSVQTYQMNTSNVPYLTRPGMVRYKVAAGRPSDFDHHVNGPVFGTGEFSWGVNNGWSLYGGVLAAGDYNAAALGIGRDLLVLGALSFDVTQSRATLPNAGTKQGGSYRVSYSKRFDSTDSQVTFAGYRFSERDFMSMSQYLDARYHNNDSGGSGKEMYTISFNQQIRPLNMSVYLNYSRQTYWDQPTSTTYNLSISRYFDLGRFKNISMNLSAFRTQSTDSQDKGVYVSLSLPWGESGSLSYDSQFGQAGVGHSLSYSDKINANNDYHISVSRDQNGATGGSGYLTHEGDIAEVTATAAQQSNQYSSVGMSIRGGMTATAHGAALHRMSVPGGTRMMVDTAGVSDVPVKGAGNNTRSNMFGKAVVGDVSSYYRNSVNIDMDALGDDVDTNRSVVEGTLTEGAIGYRKFGIIAGKKAMAIIRLADGTVPPFGATVINQDKEQTGLIGEDGEVWLTGIKPGEVMGVNWEGTDQCTITLPTRLPVDLESQKMLLPCLPAGSK</sequence>
<dbReference type="InterPro" id="IPR025949">
    <property type="entry name" value="PapC-like_C"/>
</dbReference>
<evidence type="ECO:0000256" key="9">
    <source>
        <dbReference type="RuleBase" id="RU003884"/>
    </source>
</evidence>
<proteinExistence type="inferred from homology"/>
<keyword evidence="5 9" id="KW-0812">Transmembrane</keyword>
<dbReference type="AlphaFoldDB" id="A0A9C7QK02"/>
<dbReference type="InterPro" id="IPR037224">
    <property type="entry name" value="PapC_N_sf"/>
</dbReference>
<keyword evidence="8 9" id="KW-0998">Cell outer membrane</keyword>
<evidence type="ECO:0000313" key="13">
    <source>
        <dbReference type="EMBL" id="HCD1255781.1"/>
    </source>
</evidence>
<dbReference type="InterPro" id="IPR043142">
    <property type="entry name" value="PapC-like_C_sf"/>
</dbReference>
<dbReference type="GO" id="GO:0015473">
    <property type="term" value="F:fimbrial usher porin activity"/>
    <property type="evidence" value="ECO:0007669"/>
    <property type="project" value="InterPro"/>
</dbReference>
<keyword evidence="7 9" id="KW-0472">Membrane</keyword>
<dbReference type="GO" id="GO:0009279">
    <property type="term" value="C:cell outer membrane"/>
    <property type="evidence" value="ECO:0007669"/>
    <property type="project" value="UniProtKB-SubCell"/>
</dbReference>
<accession>A0A9C7QK02</accession>
<comment type="similarity">
    <text evidence="2 9">Belongs to the fimbrial export usher family.</text>
</comment>
<dbReference type="InterPro" id="IPR042186">
    <property type="entry name" value="FimD_plug_dom"/>
</dbReference>
<comment type="caution">
    <text evidence="13">The sequence shown here is derived from an EMBL/GenBank/DDBJ whole genome shotgun (WGS) entry which is preliminary data.</text>
</comment>
<evidence type="ECO:0000256" key="7">
    <source>
        <dbReference type="ARBA" id="ARBA00023136"/>
    </source>
</evidence>
<evidence type="ECO:0000256" key="1">
    <source>
        <dbReference type="ARBA" id="ARBA00004571"/>
    </source>
</evidence>
<name>A0A9C7QK02_CITAM</name>
<dbReference type="PROSITE" id="PS01151">
    <property type="entry name" value="FIMBRIAL_USHER"/>
    <property type="match status" value="1"/>
</dbReference>
<evidence type="ECO:0000256" key="8">
    <source>
        <dbReference type="ARBA" id="ARBA00023237"/>
    </source>
</evidence>
<dbReference type="Pfam" id="PF13954">
    <property type="entry name" value="PapC_N"/>
    <property type="match status" value="1"/>
</dbReference>
<evidence type="ECO:0000256" key="4">
    <source>
        <dbReference type="ARBA" id="ARBA00022452"/>
    </source>
</evidence>
<dbReference type="Gene3D" id="2.60.40.3110">
    <property type="match status" value="1"/>
</dbReference>
<gene>
    <name evidence="13" type="ORF">JD854_RS12055</name>
</gene>
<evidence type="ECO:0000259" key="12">
    <source>
        <dbReference type="Pfam" id="PF13954"/>
    </source>
</evidence>
<keyword evidence="4" id="KW-1134">Transmembrane beta strand</keyword>
<keyword evidence="9" id="KW-1029">Fimbrium biogenesis</keyword>
<dbReference type="EMBL" id="DACYAJ020000013">
    <property type="protein sequence ID" value="HCD1255781.1"/>
    <property type="molecule type" value="Genomic_DNA"/>
</dbReference>
<organism evidence="13 14">
    <name type="scientific">Citrobacter amalonaticus</name>
    <dbReference type="NCBI Taxonomy" id="35703"/>
    <lineage>
        <taxon>Bacteria</taxon>
        <taxon>Pseudomonadati</taxon>
        <taxon>Pseudomonadota</taxon>
        <taxon>Gammaproteobacteria</taxon>
        <taxon>Enterobacterales</taxon>
        <taxon>Enterobacteriaceae</taxon>
        <taxon>Citrobacter</taxon>
    </lineage>
</organism>
<feature type="domain" description="PapC N-terminal" evidence="12">
    <location>
        <begin position="37"/>
        <end position="182"/>
    </location>
</feature>
<dbReference type="PANTHER" id="PTHR30451">
    <property type="entry name" value="OUTER MEMBRANE USHER PROTEIN"/>
    <property type="match status" value="1"/>
</dbReference>
<evidence type="ECO:0000256" key="10">
    <source>
        <dbReference type="SAM" id="SignalP"/>
    </source>
</evidence>
<feature type="signal peptide" evidence="10">
    <location>
        <begin position="1"/>
        <end position="31"/>
    </location>
</feature>
<dbReference type="NCBIfam" id="NF011812">
    <property type="entry name" value="PRK15284.1"/>
    <property type="match status" value="1"/>
</dbReference>
<dbReference type="SUPFAM" id="SSF141729">
    <property type="entry name" value="FimD N-terminal domain-like"/>
    <property type="match status" value="1"/>
</dbReference>
<evidence type="ECO:0000256" key="2">
    <source>
        <dbReference type="ARBA" id="ARBA00008064"/>
    </source>
</evidence>
<comment type="subcellular location">
    <subcellularLocation>
        <location evidence="1 9">Cell outer membrane</location>
        <topology evidence="1 9">Multi-pass membrane protein</topology>
    </subcellularLocation>
</comment>
<dbReference type="Pfam" id="PF00577">
    <property type="entry name" value="Usher"/>
    <property type="match status" value="1"/>
</dbReference>
<evidence type="ECO:0000313" key="14">
    <source>
        <dbReference type="Proteomes" id="UP000862426"/>
    </source>
</evidence>
<evidence type="ECO:0000256" key="5">
    <source>
        <dbReference type="ARBA" id="ARBA00022692"/>
    </source>
</evidence>
<dbReference type="Proteomes" id="UP000862426">
    <property type="component" value="Unassembled WGS sequence"/>
</dbReference>
<protein>
    <submittedName>
        <fullName evidence="13">Outer membrane usher protein</fullName>
    </submittedName>
</protein>
<dbReference type="PANTHER" id="PTHR30451:SF10">
    <property type="entry name" value="OUTER MEMBRANE USHER PROTEIN YFCU-RELATED"/>
    <property type="match status" value="1"/>
</dbReference>
<keyword evidence="6 10" id="KW-0732">Signal</keyword>
<evidence type="ECO:0000259" key="11">
    <source>
        <dbReference type="Pfam" id="PF13953"/>
    </source>
</evidence>
<feature type="chain" id="PRO_5039654303" evidence="10">
    <location>
        <begin position="32"/>
        <end position="843"/>
    </location>
</feature>
<reference evidence="13" key="1">
    <citation type="journal article" date="2018" name="Genome Biol.">
        <title>SKESA: strategic k-mer extension for scrupulous assemblies.</title>
        <authorList>
            <person name="Souvorov A."/>
            <person name="Agarwala R."/>
            <person name="Lipman D.J."/>
        </authorList>
    </citation>
    <scope>NUCLEOTIDE SEQUENCE</scope>
    <source>
        <strain evidence="13">CAV1698</strain>
    </source>
</reference>
<evidence type="ECO:0000256" key="3">
    <source>
        <dbReference type="ARBA" id="ARBA00022448"/>
    </source>
</evidence>
<reference evidence="13" key="2">
    <citation type="submission" date="2022-05" db="EMBL/GenBank/DDBJ databases">
        <authorList>
            <consortium name="NCBI Pathogen Detection Project"/>
        </authorList>
    </citation>
    <scope>NUCLEOTIDE SEQUENCE</scope>
    <source>
        <strain evidence="13">CAV1698</strain>
    </source>
</reference>
<evidence type="ECO:0000256" key="6">
    <source>
        <dbReference type="ARBA" id="ARBA00022729"/>
    </source>
</evidence>
<dbReference type="Gene3D" id="2.60.40.2610">
    <property type="entry name" value="Outer membrane usher protein FimD, plug domain"/>
    <property type="match status" value="1"/>
</dbReference>
<dbReference type="Pfam" id="PF13953">
    <property type="entry name" value="PapC_C"/>
    <property type="match status" value="1"/>
</dbReference>
<feature type="domain" description="PapC-like C-terminal" evidence="11">
    <location>
        <begin position="764"/>
        <end position="819"/>
    </location>
</feature>
<dbReference type="InterPro" id="IPR025885">
    <property type="entry name" value="PapC_N"/>
</dbReference>
<dbReference type="GO" id="GO:0009297">
    <property type="term" value="P:pilus assembly"/>
    <property type="evidence" value="ECO:0007669"/>
    <property type="project" value="InterPro"/>
</dbReference>
<keyword evidence="3 9" id="KW-0813">Transport</keyword>
<dbReference type="Gene3D" id="2.60.40.2070">
    <property type="match status" value="1"/>
</dbReference>
<dbReference type="Gene3D" id="3.10.20.410">
    <property type="match status" value="1"/>
</dbReference>
<dbReference type="InterPro" id="IPR018030">
    <property type="entry name" value="Fimbrial_membr_usher_CS"/>
</dbReference>